<dbReference type="GeneID" id="63802551"/>
<evidence type="ECO:0000313" key="2">
    <source>
        <dbReference type="Proteomes" id="UP000193922"/>
    </source>
</evidence>
<evidence type="ECO:0000313" key="1">
    <source>
        <dbReference type="EMBL" id="ORX73557.1"/>
    </source>
</evidence>
<dbReference type="EMBL" id="MCFD01000001">
    <property type="protein sequence ID" value="ORX73557.1"/>
    <property type="molecule type" value="Genomic_DNA"/>
</dbReference>
<dbReference type="RefSeq" id="XP_040746768.1">
    <property type="nucleotide sequence ID" value="XM_040885903.1"/>
</dbReference>
<reference evidence="1 2" key="1">
    <citation type="submission" date="2016-07" db="EMBL/GenBank/DDBJ databases">
        <title>Pervasive Adenine N6-methylation of Active Genes in Fungi.</title>
        <authorList>
            <consortium name="DOE Joint Genome Institute"/>
            <person name="Mondo S.J."/>
            <person name="Dannebaum R.O."/>
            <person name="Kuo R.C."/>
            <person name="Labutti K."/>
            <person name="Haridas S."/>
            <person name="Kuo A."/>
            <person name="Salamov A."/>
            <person name="Ahrendt S.R."/>
            <person name="Lipzen A."/>
            <person name="Sullivan W."/>
            <person name="Andreopoulos W.B."/>
            <person name="Clum A."/>
            <person name="Lindquist E."/>
            <person name="Daum C."/>
            <person name="Ramamoorthy G.K."/>
            <person name="Gryganskyi A."/>
            <person name="Culley D."/>
            <person name="Magnuson J.K."/>
            <person name="James T.Y."/>
            <person name="O'Malley M.A."/>
            <person name="Stajich J.E."/>
            <person name="Spatafora J.W."/>
            <person name="Visel A."/>
            <person name="Grigoriev I.V."/>
        </authorList>
    </citation>
    <scope>NUCLEOTIDE SEQUENCE [LARGE SCALE GENOMIC DNA]</scope>
    <source>
        <strain evidence="1 2">ATCC 12442</strain>
    </source>
</reference>
<dbReference type="Proteomes" id="UP000193922">
    <property type="component" value="Unassembled WGS sequence"/>
</dbReference>
<comment type="caution">
    <text evidence="1">The sequence shown here is derived from an EMBL/GenBank/DDBJ whole genome shotgun (WGS) entry which is preliminary data.</text>
</comment>
<protein>
    <recommendedName>
        <fullName evidence="3">F-box domain-containing protein</fullName>
    </recommendedName>
</protein>
<accession>A0A1Y1WJ41</accession>
<keyword evidence="2" id="KW-1185">Reference proteome</keyword>
<dbReference type="AlphaFoldDB" id="A0A1Y1WJ41"/>
<dbReference type="InterPro" id="IPR032675">
    <property type="entry name" value="LRR_dom_sf"/>
</dbReference>
<dbReference type="OrthoDB" id="5559863at2759"/>
<evidence type="ECO:0008006" key="3">
    <source>
        <dbReference type="Google" id="ProtNLM"/>
    </source>
</evidence>
<dbReference type="Gene3D" id="3.80.10.10">
    <property type="entry name" value="Ribonuclease Inhibitor"/>
    <property type="match status" value="1"/>
</dbReference>
<gene>
    <name evidence="1" type="ORF">DL89DRAFT_263609</name>
</gene>
<proteinExistence type="predicted"/>
<name>A0A1Y1WJ41_9FUNG</name>
<organism evidence="1 2">
    <name type="scientific">Linderina pennispora</name>
    <dbReference type="NCBI Taxonomy" id="61395"/>
    <lineage>
        <taxon>Eukaryota</taxon>
        <taxon>Fungi</taxon>
        <taxon>Fungi incertae sedis</taxon>
        <taxon>Zoopagomycota</taxon>
        <taxon>Kickxellomycotina</taxon>
        <taxon>Kickxellomycetes</taxon>
        <taxon>Kickxellales</taxon>
        <taxon>Kickxellaceae</taxon>
        <taxon>Linderina</taxon>
    </lineage>
</organism>
<dbReference type="SUPFAM" id="SSF52047">
    <property type="entry name" value="RNI-like"/>
    <property type="match status" value="1"/>
</dbReference>
<sequence length="477" mass="53440">MALTVTSINGIIGADTLSRILQILCDGLLDRGLCLNPLLSRVAFVAAETQKCYTHMGGTAHPSHVQVSGLGKHSWSSNIPYILHNTMAECTVELRIIGDSCSPVSSVLGILEQTGFSRGRWENLHALTFMGSFYDSPDMQIRSEEPICEYITKVASGITEIDFGDSTGNDLFVGLRELVQQSYAPKLHSLSLHSWSPIQSITAFSKSLSKIDVDSLILNYAPRQPLFPSSQLTYLKIRNFNRDPVWDYFDADAQGAIHFTNLRKLDIQYEDGTPKKQLVSVDGLNIQFPSLMVLRVENSAKLFQNSPIRILQCIDGPVQLGSIDPQVIRSADRISMVVTKNGAGIASDAFQRVVSVRSPISVARLSINAVMEWPNLRYLFLTLDRIRLVEFQALLARLPRLWHLGLWCESRRPFAYRSTFLNASITARSKMFSSSIQELTLGDYMLLERFAQRLPSKENLPMVVVECLEHYDECIEC</sequence>